<evidence type="ECO:0000256" key="1">
    <source>
        <dbReference type="SAM" id="MobiDB-lite"/>
    </source>
</evidence>
<proteinExistence type="predicted"/>
<comment type="caution">
    <text evidence="2">The sequence shown here is derived from an EMBL/GenBank/DDBJ whole genome shotgun (WGS) entry which is preliminary data.</text>
</comment>
<keyword evidence="3" id="KW-1185">Reference proteome</keyword>
<reference evidence="2" key="1">
    <citation type="submission" date="2021-06" db="EMBL/GenBank/DDBJ databases">
        <title>Genome Sequence of Mortierella hyaline Strain SCG-10, a Cold-Adapted, Nitrate-Reducing Fungus Isolated from Soil in Minnesota, USA.</title>
        <authorList>
            <person name="Aldossari N."/>
        </authorList>
    </citation>
    <scope>NUCLEOTIDE SEQUENCE</scope>
    <source>
        <strain evidence="2">SCG-10</strain>
    </source>
</reference>
<dbReference type="AlphaFoldDB" id="A0A9P8BPE5"/>
<gene>
    <name evidence="2" type="ORF">KI688_004668</name>
</gene>
<feature type="region of interest" description="Disordered" evidence="1">
    <location>
        <begin position="117"/>
        <end position="140"/>
    </location>
</feature>
<dbReference type="EMBL" id="JAHRHY010000017">
    <property type="protein sequence ID" value="KAG9063068.1"/>
    <property type="molecule type" value="Genomic_DNA"/>
</dbReference>
<dbReference type="OrthoDB" id="2446171at2759"/>
<feature type="compositionally biased region" description="Basic and acidic residues" evidence="1">
    <location>
        <begin position="117"/>
        <end position="129"/>
    </location>
</feature>
<evidence type="ECO:0000313" key="2">
    <source>
        <dbReference type="EMBL" id="KAG9063068.1"/>
    </source>
</evidence>
<sequence>MSANANRVVVVNGEIPKNLADTAALTDVQREVIEYMQEAPRLAADVKRKAQRLIDHLIETPHNRMDKAEEDLRFDLESMNPPQTMSEKCRLQARKDAVSEVELDILLLFCEQAKPKNAEEDKGDAGGNKEEDDNSDLGDTSNKQSHLLLYFLTYLYSGNYPKTASKGGAVANDLIDWLVKREVYDSVRSRTDMGVTMPFTPGYLIHSVTGQLATEMKRLYDRGSLELQDKEAAIISFSHTQVEAYVEQFVQETEVQELFDGQAIWNAKEYLEKLKTIKDLMELVKKPFMLSVALRAMPAVIEDITDTSKIKMTRLFPMDAGSMDVLEELLDDGFSNAVVDFLKDVMWRSPYFTNRTETYSANLNLGDHPLTQMKLIRKLAVVH</sequence>
<dbReference type="Proteomes" id="UP000707451">
    <property type="component" value="Unassembled WGS sequence"/>
</dbReference>
<accession>A0A9P8BPE5</accession>
<evidence type="ECO:0000313" key="3">
    <source>
        <dbReference type="Proteomes" id="UP000707451"/>
    </source>
</evidence>
<organism evidence="2 3">
    <name type="scientific">Linnemannia hyalina</name>
    <dbReference type="NCBI Taxonomy" id="64524"/>
    <lineage>
        <taxon>Eukaryota</taxon>
        <taxon>Fungi</taxon>
        <taxon>Fungi incertae sedis</taxon>
        <taxon>Mucoromycota</taxon>
        <taxon>Mortierellomycotina</taxon>
        <taxon>Mortierellomycetes</taxon>
        <taxon>Mortierellales</taxon>
        <taxon>Mortierellaceae</taxon>
        <taxon>Linnemannia</taxon>
    </lineage>
</organism>
<protein>
    <submittedName>
        <fullName evidence="2">Uncharacterized protein</fullName>
    </submittedName>
</protein>
<name>A0A9P8BPE5_9FUNG</name>